<evidence type="ECO:0000256" key="5">
    <source>
        <dbReference type="ARBA" id="ARBA00022723"/>
    </source>
</evidence>
<protein>
    <recommendedName>
        <fullName evidence="9">Endoribonuclease YbeY</fullName>
        <ecNumber evidence="9">3.1.-.-</ecNumber>
    </recommendedName>
</protein>
<comment type="function">
    <text evidence="9">Single strand-specific metallo-endoribonuclease involved in late-stage 70S ribosome quality control and in maturation of the 3' terminus of the 16S rRNA.</text>
</comment>
<dbReference type="NCBIfam" id="TIGR00043">
    <property type="entry name" value="rRNA maturation RNase YbeY"/>
    <property type="match status" value="1"/>
</dbReference>
<gene>
    <name evidence="9 10" type="primary">ybeY</name>
    <name evidence="10" type="ORF">FRC54_01660</name>
</gene>
<keyword evidence="7 9" id="KW-0378">Hydrolase</keyword>
<dbReference type="EMBL" id="VOGC01000002">
    <property type="protein sequence ID" value="MQN00689.1"/>
    <property type="molecule type" value="Genomic_DNA"/>
</dbReference>
<keyword evidence="6 9" id="KW-0255">Endonuclease</keyword>
<dbReference type="PROSITE" id="PS01306">
    <property type="entry name" value="UPF0054"/>
    <property type="match status" value="1"/>
</dbReference>
<keyword evidence="4 9" id="KW-0540">Nuclease</keyword>
<comment type="cofactor">
    <cofactor evidence="9">
        <name>Zn(2+)</name>
        <dbReference type="ChEBI" id="CHEBI:29105"/>
    </cofactor>
    <text evidence="9">Binds 1 zinc ion.</text>
</comment>
<sequence length="165" mass="18700">MTLLIDDLVKEGLDFDYKKVAEDVVNESLDMLHFPLPVQVSLSLVSEEEIHVENQQFRGVDRPTDVLSFPMLEYPAPGDFSLIKDDEDSIDPDTGEVVLGDIVLCTSKVIAQAAEYGHSVKREYAFLIAHSMLHLMGYDHVDDQERKEMEKLQDQILEHLGIGRD</sequence>
<evidence type="ECO:0000256" key="9">
    <source>
        <dbReference type="HAMAP-Rule" id="MF_00009"/>
    </source>
</evidence>
<comment type="subcellular location">
    <subcellularLocation>
        <location evidence="9">Cytoplasm</location>
    </subcellularLocation>
</comment>
<dbReference type="Proteomes" id="UP000460257">
    <property type="component" value="Unassembled WGS sequence"/>
</dbReference>
<keyword evidence="9" id="KW-0963">Cytoplasm</keyword>
<dbReference type="PANTHER" id="PTHR46986">
    <property type="entry name" value="ENDORIBONUCLEASE YBEY, CHLOROPLASTIC"/>
    <property type="match status" value="1"/>
</dbReference>
<dbReference type="EC" id="3.1.-.-" evidence="9"/>
<evidence type="ECO:0000313" key="11">
    <source>
        <dbReference type="Proteomes" id="UP000460257"/>
    </source>
</evidence>
<evidence type="ECO:0000256" key="2">
    <source>
        <dbReference type="ARBA" id="ARBA00022517"/>
    </source>
</evidence>
<dbReference type="AlphaFoldDB" id="A0A6N7IWV2"/>
<feature type="binding site" evidence="9">
    <location>
        <position position="140"/>
    </location>
    <ligand>
        <name>Zn(2+)</name>
        <dbReference type="ChEBI" id="CHEBI:29105"/>
        <note>catalytic</note>
    </ligand>
</feature>
<comment type="caution">
    <text evidence="10">The sequence shown here is derived from an EMBL/GenBank/DDBJ whole genome shotgun (WGS) entry which is preliminary data.</text>
</comment>
<dbReference type="SUPFAM" id="SSF55486">
    <property type="entry name" value="Metalloproteases ('zincins'), catalytic domain"/>
    <property type="match status" value="1"/>
</dbReference>
<dbReference type="GO" id="GO:0006364">
    <property type="term" value="P:rRNA processing"/>
    <property type="evidence" value="ECO:0007669"/>
    <property type="project" value="UniProtKB-UniRule"/>
</dbReference>
<evidence type="ECO:0000256" key="6">
    <source>
        <dbReference type="ARBA" id="ARBA00022759"/>
    </source>
</evidence>
<evidence type="ECO:0000313" key="10">
    <source>
        <dbReference type="EMBL" id="MQN00689.1"/>
    </source>
</evidence>
<proteinExistence type="inferred from homology"/>
<name>A0A6N7IWV2_9FIRM</name>
<dbReference type="Gene3D" id="3.40.390.30">
    <property type="entry name" value="Metalloproteases ('zincins'), catalytic domain"/>
    <property type="match status" value="1"/>
</dbReference>
<feature type="binding site" evidence="9">
    <location>
        <position position="130"/>
    </location>
    <ligand>
        <name>Zn(2+)</name>
        <dbReference type="ChEBI" id="CHEBI:29105"/>
        <note>catalytic</note>
    </ligand>
</feature>
<dbReference type="HAMAP" id="MF_00009">
    <property type="entry name" value="Endoribonucl_YbeY"/>
    <property type="match status" value="1"/>
</dbReference>
<evidence type="ECO:0000256" key="8">
    <source>
        <dbReference type="ARBA" id="ARBA00022833"/>
    </source>
</evidence>
<dbReference type="InterPro" id="IPR023091">
    <property type="entry name" value="MetalPrtase_cat_dom_sf_prd"/>
</dbReference>
<dbReference type="GO" id="GO:0008270">
    <property type="term" value="F:zinc ion binding"/>
    <property type="evidence" value="ECO:0007669"/>
    <property type="project" value="UniProtKB-UniRule"/>
</dbReference>
<dbReference type="GO" id="GO:0004222">
    <property type="term" value="F:metalloendopeptidase activity"/>
    <property type="evidence" value="ECO:0007669"/>
    <property type="project" value="InterPro"/>
</dbReference>
<organism evidence="10 11">
    <name type="scientific">Candidatus Weimeria bifida</name>
    <dbReference type="NCBI Taxonomy" id="2599074"/>
    <lineage>
        <taxon>Bacteria</taxon>
        <taxon>Bacillati</taxon>
        <taxon>Bacillota</taxon>
        <taxon>Clostridia</taxon>
        <taxon>Lachnospirales</taxon>
        <taxon>Lachnospiraceae</taxon>
        <taxon>Candidatus Weimeria</taxon>
    </lineage>
</organism>
<dbReference type="GO" id="GO:0004521">
    <property type="term" value="F:RNA endonuclease activity"/>
    <property type="evidence" value="ECO:0007669"/>
    <property type="project" value="UniProtKB-UniRule"/>
</dbReference>
<keyword evidence="11" id="KW-1185">Reference proteome</keyword>
<keyword evidence="2 9" id="KW-0690">Ribosome biogenesis</keyword>
<feature type="binding site" evidence="9">
    <location>
        <position position="134"/>
    </location>
    <ligand>
        <name>Zn(2+)</name>
        <dbReference type="ChEBI" id="CHEBI:29105"/>
        <note>catalytic</note>
    </ligand>
</feature>
<evidence type="ECO:0000256" key="7">
    <source>
        <dbReference type="ARBA" id="ARBA00022801"/>
    </source>
</evidence>
<evidence type="ECO:0000256" key="1">
    <source>
        <dbReference type="ARBA" id="ARBA00010875"/>
    </source>
</evidence>
<accession>A0A6N7IWV2</accession>
<dbReference type="Pfam" id="PF02130">
    <property type="entry name" value="YbeY"/>
    <property type="match status" value="1"/>
</dbReference>
<keyword evidence="8 9" id="KW-0862">Zinc</keyword>
<keyword evidence="5 9" id="KW-0479">Metal-binding</keyword>
<comment type="similarity">
    <text evidence="1 9">Belongs to the endoribonuclease YbeY family.</text>
</comment>
<keyword evidence="3 9" id="KW-0698">rRNA processing</keyword>
<dbReference type="PANTHER" id="PTHR46986:SF1">
    <property type="entry name" value="ENDORIBONUCLEASE YBEY, CHLOROPLASTIC"/>
    <property type="match status" value="1"/>
</dbReference>
<evidence type="ECO:0000256" key="4">
    <source>
        <dbReference type="ARBA" id="ARBA00022722"/>
    </source>
</evidence>
<dbReference type="GO" id="GO:0005737">
    <property type="term" value="C:cytoplasm"/>
    <property type="evidence" value="ECO:0007669"/>
    <property type="project" value="UniProtKB-SubCell"/>
</dbReference>
<evidence type="ECO:0000256" key="3">
    <source>
        <dbReference type="ARBA" id="ARBA00022552"/>
    </source>
</evidence>
<reference evidence="10" key="1">
    <citation type="journal article" date="2020" name="Appl. Environ. Microbiol.">
        <title>Medium-Chain Fatty Acid Synthesis by 'Candidatus Weimeria bifida' gen. nov., sp. nov., and 'Candidatus Pseudoramibacter fermentans' sp. nov.</title>
        <authorList>
            <person name="Scarborough M.J."/>
            <person name="Myers K.S."/>
            <person name="Donohue T.J."/>
            <person name="Noguera D.R."/>
        </authorList>
    </citation>
    <scope>NUCLEOTIDE SEQUENCE</scope>
    <source>
        <strain evidence="10">LCO1.1</strain>
    </source>
</reference>
<dbReference type="InterPro" id="IPR020549">
    <property type="entry name" value="YbeY_CS"/>
</dbReference>
<dbReference type="InterPro" id="IPR002036">
    <property type="entry name" value="YbeY"/>
</dbReference>